<dbReference type="PANTHER" id="PTHR33602">
    <property type="entry name" value="REGULATORY PROTEIN RECX FAMILY PROTEIN"/>
    <property type="match status" value="1"/>
</dbReference>
<dbReference type="GO" id="GO:0005737">
    <property type="term" value="C:cytoplasm"/>
    <property type="evidence" value="ECO:0007669"/>
    <property type="project" value="UniProtKB-SubCell"/>
</dbReference>
<reference evidence="8 11" key="2">
    <citation type="submission" date="2021-01" db="EMBL/GenBank/DDBJ databases">
        <title>FDA dAtabase for Regulatory Grade micrObial Sequences (FDA-ARGOS): Supporting development and validation of Infectious Disease Dx tests.</title>
        <authorList>
            <person name="Sproer C."/>
            <person name="Gronow S."/>
            <person name="Severitt S."/>
            <person name="Schroder I."/>
            <person name="Tallon L."/>
            <person name="Sadzewicz L."/>
            <person name="Zhao X."/>
            <person name="Boylan J."/>
            <person name="Ott S."/>
            <person name="Bowen H."/>
            <person name="Vavikolanu K."/>
            <person name="Mehta A."/>
            <person name="Aluvathingal J."/>
            <person name="Nadendla S."/>
            <person name="Lowell S."/>
            <person name="Myers T."/>
            <person name="Yan Y."/>
            <person name="Sichtig H."/>
        </authorList>
    </citation>
    <scope>NUCLEOTIDE SEQUENCE [LARGE SCALE GENOMIC DNA]</scope>
    <source>
        <strain evidence="8 11">FDAARGOS_1148</strain>
    </source>
</reference>
<dbReference type="InterPro" id="IPR036388">
    <property type="entry name" value="WH-like_DNA-bd_sf"/>
</dbReference>
<dbReference type="EMBL" id="RQTE01000100">
    <property type="protein sequence ID" value="RZI02461.1"/>
    <property type="molecule type" value="Genomic_DNA"/>
</dbReference>
<evidence type="ECO:0000313" key="11">
    <source>
        <dbReference type="Proteomes" id="UP000595942"/>
    </source>
</evidence>
<accession>A0A143P7F4</accession>
<dbReference type="RefSeq" id="WP_047131768.1">
    <property type="nucleotide sequence ID" value="NZ_CP015114.1"/>
</dbReference>
<dbReference type="PANTHER" id="PTHR33602:SF1">
    <property type="entry name" value="REGULATORY PROTEIN RECX FAMILY PROTEIN"/>
    <property type="match status" value="1"/>
</dbReference>
<dbReference type="OrthoDB" id="5421057at2"/>
<dbReference type="Pfam" id="PF21982">
    <property type="entry name" value="RecX_HTH1"/>
    <property type="match status" value="1"/>
</dbReference>
<gene>
    <name evidence="5 9" type="primary">recX</name>
    <name evidence="9" type="ORF">EIG99_06195</name>
    <name evidence="8" type="ORF">I6J05_05630</name>
</gene>
<dbReference type="EMBL" id="CP068073">
    <property type="protein sequence ID" value="QQS83770.1"/>
    <property type="molecule type" value="Genomic_DNA"/>
</dbReference>
<dbReference type="InterPro" id="IPR053925">
    <property type="entry name" value="RecX_HTH_3rd"/>
</dbReference>
<feature type="domain" description="RecX third three-helical" evidence="6">
    <location>
        <begin position="154"/>
        <end position="201"/>
    </location>
</feature>
<dbReference type="GeneID" id="93726246"/>
<dbReference type="HAMAP" id="MF_01114">
    <property type="entry name" value="RecX"/>
    <property type="match status" value="1"/>
</dbReference>
<dbReference type="Proteomes" id="UP000293854">
    <property type="component" value="Unassembled WGS sequence"/>
</dbReference>
<evidence type="ECO:0000256" key="5">
    <source>
        <dbReference type="HAMAP-Rule" id="MF_01114"/>
    </source>
</evidence>
<evidence type="ECO:0000259" key="6">
    <source>
        <dbReference type="Pfam" id="PF21981"/>
    </source>
</evidence>
<evidence type="ECO:0000256" key="1">
    <source>
        <dbReference type="ARBA" id="ARBA00004496"/>
    </source>
</evidence>
<protein>
    <recommendedName>
        <fullName evidence="3 5">Regulatory protein RecX</fullName>
    </recommendedName>
</protein>
<dbReference type="Proteomes" id="UP000595942">
    <property type="component" value="Chromosome"/>
</dbReference>
<evidence type="ECO:0000256" key="2">
    <source>
        <dbReference type="ARBA" id="ARBA00009695"/>
    </source>
</evidence>
<evidence type="ECO:0000313" key="10">
    <source>
        <dbReference type="Proteomes" id="UP000293854"/>
    </source>
</evidence>
<dbReference type="InterPro" id="IPR003783">
    <property type="entry name" value="Regulatory_RecX"/>
</dbReference>
<dbReference type="KEGG" id="scv:A4G25_00115"/>
<feature type="domain" description="RecX first three-helical" evidence="7">
    <location>
        <begin position="65"/>
        <end position="101"/>
    </location>
</feature>
<dbReference type="InterPro" id="IPR053926">
    <property type="entry name" value="RecX_HTH_1st"/>
</dbReference>
<keyword evidence="11" id="KW-1185">Reference proteome</keyword>
<evidence type="ECO:0000313" key="8">
    <source>
        <dbReference type="EMBL" id="QQS83770.1"/>
    </source>
</evidence>
<feature type="domain" description="RecX third three-helical" evidence="6">
    <location>
        <begin position="216"/>
        <end position="257"/>
    </location>
</feature>
<dbReference type="Pfam" id="PF21981">
    <property type="entry name" value="RecX_HTH3"/>
    <property type="match status" value="2"/>
</dbReference>
<proteinExistence type="inferred from homology"/>
<evidence type="ECO:0000256" key="4">
    <source>
        <dbReference type="ARBA" id="ARBA00022490"/>
    </source>
</evidence>
<organism evidence="9 10">
    <name type="scientific">Staphylococcus condimenti</name>
    <dbReference type="NCBI Taxonomy" id="70255"/>
    <lineage>
        <taxon>Bacteria</taxon>
        <taxon>Bacillati</taxon>
        <taxon>Bacillota</taxon>
        <taxon>Bacilli</taxon>
        <taxon>Bacillales</taxon>
        <taxon>Staphylococcaceae</taxon>
        <taxon>Staphylococcus</taxon>
    </lineage>
</organism>
<dbReference type="NCBIfam" id="NF010733">
    <property type="entry name" value="PRK14135.1"/>
    <property type="match status" value="1"/>
</dbReference>
<dbReference type="AlphaFoldDB" id="A0A143P7F4"/>
<evidence type="ECO:0000256" key="3">
    <source>
        <dbReference type="ARBA" id="ARBA00018111"/>
    </source>
</evidence>
<evidence type="ECO:0000313" key="9">
    <source>
        <dbReference type="EMBL" id="RZI02461.1"/>
    </source>
</evidence>
<comment type="similarity">
    <text evidence="2 5">Belongs to the RecX family.</text>
</comment>
<comment type="function">
    <text evidence="5">Modulates RecA activity.</text>
</comment>
<reference evidence="9 10" key="1">
    <citation type="submission" date="2018-11" db="EMBL/GenBank/DDBJ databases">
        <title>Genomic profiling of Staphylococcus species from a Poultry farm system in KwaZulu-Natal, South Africa.</title>
        <authorList>
            <person name="Amoako D.G."/>
            <person name="Somboro A.M."/>
            <person name="Abia A.L.K."/>
            <person name="Bester L.A."/>
            <person name="Essack S.Y."/>
        </authorList>
    </citation>
    <scope>NUCLEOTIDE SEQUENCE [LARGE SCALE GENOMIC DNA]</scope>
    <source>
        <strain evidence="9 10">SA11</strain>
    </source>
</reference>
<dbReference type="GO" id="GO:0006282">
    <property type="term" value="P:regulation of DNA repair"/>
    <property type="evidence" value="ECO:0007669"/>
    <property type="project" value="UniProtKB-UniRule"/>
</dbReference>
<comment type="subcellular location">
    <subcellularLocation>
        <location evidence="1 5">Cytoplasm</location>
    </subcellularLocation>
</comment>
<sequence length="267" mass="31718">MPKVTKIEVQKKNKERFNLYLDESFEMGIDMDTLVHFNLKKGDVLTAANMEEIQKYEHFRFGLHLAIQYLSYRKRTEQEVIQHLQKHEISESAIAEVINYCNREGYIDHDDYAESLKNTMIRTTDKGPEIFRQKLIKAGIEKPLVENYTAKYEEEQPLEDIEVLADKLLHQKKGPKKKRIDKVKQSLLQKGYSFEVINEAMQNLDFEPDSEEIELLLQRELEKVYHKYERKYEGRQLEMKTIEALLRKGYEYDTIKDKMRESGIGDE</sequence>
<dbReference type="Gene3D" id="1.10.10.10">
    <property type="entry name" value="Winged helix-like DNA-binding domain superfamily/Winged helix DNA-binding domain"/>
    <property type="match status" value="4"/>
</dbReference>
<name>A0A143P7F4_9STAP</name>
<keyword evidence="4 5" id="KW-0963">Cytoplasm</keyword>
<evidence type="ECO:0000259" key="7">
    <source>
        <dbReference type="Pfam" id="PF21982"/>
    </source>
</evidence>